<dbReference type="InterPro" id="IPR019398">
    <property type="entry name" value="Pre-rRNA_process_TSR2"/>
</dbReference>
<sequence length="249" mass="29003">MKNFEIDIDEYQNDSNSLYLLQQEERWSPKKSAKNFYSDNPYGTMSTQYIDETAFVQAEQGKTNLMFSDEKQQARFELGVSMVIYKWDALDVAVENSWGGPDSAEKRDWITGIVVDLFKNEKVVDAALIEETLLYAMIDEFETNVEDDSALPIAVEVINIYNDCFNLNYNKVEKLYLEWQEKQRTKKSKRVVHIEGDDDEDDEDVEDYDDEDEDEEMDEVVPDLVSSKPEPIVDEDGFELVQPKGRRKH</sequence>
<gene>
    <name evidence="4" type="ORF">VIN7_3515</name>
</gene>
<dbReference type="HOGENOM" id="CLU_074896_0_1_1"/>
<organism evidence="4 5">
    <name type="scientific">Saccharomyces cerevisiae x Saccharomyces kudriavzevii (strain VIN7)</name>
    <name type="common">Yeast</name>
    <dbReference type="NCBI Taxonomy" id="1095631"/>
    <lineage>
        <taxon>Eukaryota</taxon>
        <taxon>Fungi</taxon>
        <taxon>Dikarya</taxon>
        <taxon>Ascomycota</taxon>
        <taxon>Saccharomycotina</taxon>
        <taxon>Saccharomycetes</taxon>
        <taxon>Saccharomycetales</taxon>
        <taxon>Saccharomycetaceae</taxon>
        <taxon>Saccharomyces</taxon>
    </lineage>
</organism>
<accession>H0GKV4</accession>
<keyword evidence="2" id="KW-0698">rRNA processing</keyword>
<evidence type="ECO:0000256" key="3">
    <source>
        <dbReference type="SAM" id="MobiDB-lite"/>
    </source>
</evidence>
<dbReference type="EMBL" id="AGVY01000041">
    <property type="protein sequence ID" value="EHN05742.1"/>
    <property type="molecule type" value="Genomic_DNA"/>
</dbReference>
<protein>
    <submittedName>
        <fullName evidence="4">Tsr2p</fullName>
    </submittedName>
</protein>
<dbReference type="Proteomes" id="UP000009009">
    <property type="component" value="Unassembled WGS sequence"/>
</dbReference>
<proteinExistence type="inferred from homology"/>
<keyword evidence="5" id="KW-1185">Reference proteome</keyword>
<dbReference type="AlphaFoldDB" id="H0GKV4"/>
<reference evidence="4 5" key="1">
    <citation type="journal article" date="2012" name="FEMS Yeast Res.">
        <title>The genome sequence of the wine yeast VIN7 reveals an allotriploid hybrid genome with Saccharomyces cerevisiae and Saccharomyces kudriavzevii origins.</title>
        <authorList>
            <person name="Borneman A.R."/>
            <person name="Desany B.A."/>
            <person name="Riches D."/>
            <person name="Affourtit J.P."/>
            <person name="Forgan A.H."/>
            <person name="Pretorius I.S."/>
            <person name="Egholm M."/>
            <person name="Chambers P.J."/>
        </authorList>
    </citation>
    <scope>NUCLEOTIDE SEQUENCE [LARGE SCALE GENOMIC DNA]</scope>
    <source>
        <strain evidence="4 5">VIN7</strain>
    </source>
</reference>
<feature type="region of interest" description="Disordered" evidence="3">
    <location>
        <begin position="188"/>
        <end position="249"/>
    </location>
</feature>
<name>H0GKV4_SACCK</name>
<comment type="caution">
    <text evidence="4">The sequence shown here is derived from an EMBL/GenBank/DDBJ whole genome shotgun (WGS) entry which is preliminary data.</text>
</comment>
<evidence type="ECO:0000256" key="1">
    <source>
        <dbReference type="ARBA" id="ARBA00006524"/>
    </source>
</evidence>
<evidence type="ECO:0000313" key="5">
    <source>
        <dbReference type="Proteomes" id="UP000009009"/>
    </source>
</evidence>
<dbReference type="GO" id="GO:0006364">
    <property type="term" value="P:rRNA processing"/>
    <property type="evidence" value="ECO:0007669"/>
    <property type="project" value="UniProtKB-KW"/>
</dbReference>
<dbReference type="PANTHER" id="PTHR21250">
    <property type="entry name" value="PRE-RRNA-PROCESSING PROTEIN TSR2 HOMOLOG"/>
    <property type="match status" value="1"/>
</dbReference>
<feature type="compositionally biased region" description="Acidic residues" evidence="3">
    <location>
        <begin position="196"/>
        <end position="221"/>
    </location>
</feature>
<dbReference type="OrthoDB" id="263560at2759"/>
<comment type="similarity">
    <text evidence="1">Belongs to the TSR2 family.</text>
</comment>
<evidence type="ECO:0000256" key="2">
    <source>
        <dbReference type="ARBA" id="ARBA00022552"/>
    </source>
</evidence>
<dbReference type="PhylomeDB" id="H0GKV4"/>
<evidence type="ECO:0000313" key="4">
    <source>
        <dbReference type="EMBL" id="EHN05742.1"/>
    </source>
</evidence>
<dbReference type="Pfam" id="PF10273">
    <property type="entry name" value="WGG"/>
    <property type="match status" value="1"/>
</dbReference>